<keyword evidence="1" id="KW-0812">Transmembrane</keyword>
<evidence type="ECO:0000313" key="5">
    <source>
        <dbReference type="Proteomes" id="UP001168524"/>
    </source>
</evidence>
<keyword evidence="1" id="KW-1133">Transmembrane helix</keyword>
<name>A0ABT7WJQ6_9GAMM</name>
<evidence type="ECO:0000259" key="2">
    <source>
        <dbReference type="Pfam" id="PF04773"/>
    </source>
</evidence>
<dbReference type="InterPro" id="IPR032623">
    <property type="entry name" value="FecR_N"/>
</dbReference>
<keyword evidence="5" id="KW-1185">Reference proteome</keyword>
<dbReference type="PANTHER" id="PTHR30273:SF2">
    <property type="entry name" value="PROTEIN FECR"/>
    <property type="match status" value="1"/>
</dbReference>
<dbReference type="Gene3D" id="2.60.120.1440">
    <property type="match status" value="1"/>
</dbReference>
<feature type="domain" description="FecR N-terminal" evidence="3">
    <location>
        <begin position="13"/>
        <end position="54"/>
    </location>
</feature>
<accession>A0ABT7WJQ6</accession>
<proteinExistence type="predicted"/>
<gene>
    <name evidence="4" type="ORF">QTA56_01420</name>
</gene>
<dbReference type="PANTHER" id="PTHR30273">
    <property type="entry name" value="PERIPLASMIC SIGNAL SENSOR AND SIGMA FACTOR ACTIVATOR FECR-RELATED"/>
    <property type="match status" value="1"/>
</dbReference>
<dbReference type="InterPro" id="IPR012373">
    <property type="entry name" value="Ferrdict_sens_TM"/>
</dbReference>
<dbReference type="EMBL" id="JAUDZE010000001">
    <property type="protein sequence ID" value="MDN0012893.1"/>
    <property type="molecule type" value="Genomic_DNA"/>
</dbReference>
<dbReference type="InterPro" id="IPR006860">
    <property type="entry name" value="FecR"/>
</dbReference>
<sequence>MSHFSKIPPHVLDAAADWLVLLHSGEMTEIQQQQFEQWKAEKKQHALAIQQIEKFTQGLTGLANNFPSESLVQSNQKFNQTTKRNMLFSLSGLFVLGLAMYLMPWAKWQSDYHTEIGEIKTIPLKDGSQLILASDSYIQVNFSQQIRQIKLIEGEIYIQTAKDPQHRPFMVETQNGSVEALGTQFTVRQEHREQTKVKVYQHAVAIQPQASSQRQILQQGQRAFFDSSHISKPIALENDKPYWTQHLLVVEQWPLQKVLDELYRYKKGTYFIDPELKDIHISGVFSLQNTQQSLETLAYTHQLELSYYSPYLLKIKKR</sequence>
<dbReference type="Pfam" id="PF04773">
    <property type="entry name" value="FecR"/>
    <property type="match status" value="1"/>
</dbReference>
<feature type="domain" description="FecR protein" evidence="2">
    <location>
        <begin position="111"/>
        <end position="204"/>
    </location>
</feature>
<evidence type="ECO:0000259" key="3">
    <source>
        <dbReference type="Pfam" id="PF16220"/>
    </source>
</evidence>
<keyword evidence="1" id="KW-0472">Membrane</keyword>
<evidence type="ECO:0000313" key="4">
    <source>
        <dbReference type="EMBL" id="MDN0012893.1"/>
    </source>
</evidence>
<dbReference type="Proteomes" id="UP001168524">
    <property type="component" value="Unassembled WGS sequence"/>
</dbReference>
<feature type="transmembrane region" description="Helical" evidence="1">
    <location>
        <begin position="86"/>
        <end position="106"/>
    </location>
</feature>
<reference evidence="4" key="1">
    <citation type="submission" date="2023-06" db="EMBL/GenBank/DDBJ databases">
        <title>Two novel species of Acinetobacter isolated from motorbike repairing workshop in Vietnam.</title>
        <authorList>
            <person name="Le N.T.T."/>
        </authorList>
    </citation>
    <scope>NUCLEOTIDE SEQUENCE</scope>
    <source>
        <strain evidence="4">VNH17</strain>
    </source>
</reference>
<protein>
    <submittedName>
        <fullName evidence="4">FecR family protein</fullName>
    </submittedName>
</protein>
<dbReference type="Pfam" id="PF16220">
    <property type="entry name" value="DUF4880"/>
    <property type="match status" value="1"/>
</dbReference>
<dbReference type="PIRSF" id="PIRSF018266">
    <property type="entry name" value="FecR"/>
    <property type="match status" value="1"/>
</dbReference>
<dbReference type="RefSeq" id="WP_267979170.1">
    <property type="nucleotide sequence ID" value="NZ_JAPQKF010000001.1"/>
</dbReference>
<organism evidence="4 5">
    <name type="scientific">Acinetobacter thutiue</name>
    <dbReference type="NCBI Taxonomy" id="2998078"/>
    <lineage>
        <taxon>Bacteria</taxon>
        <taxon>Pseudomonadati</taxon>
        <taxon>Pseudomonadota</taxon>
        <taxon>Gammaproteobacteria</taxon>
        <taxon>Moraxellales</taxon>
        <taxon>Moraxellaceae</taxon>
        <taxon>Acinetobacter</taxon>
    </lineage>
</organism>
<comment type="caution">
    <text evidence="4">The sequence shown here is derived from an EMBL/GenBank/DDBJ whole genome shotgun (WGS) entry which is preliminary data.</text>
</comment>
<evidence type="ECO:0000256" key="1">
    <source>
        <dbReference type="SAM" id="Phobius"/>
    </source>
</evidence>